<dbReference type="AlphaFoldDB" id="M0IZK5"/>
<dbReference type="PATRIC" id="fig|523841.21.peg.1248"/>
<feature type="transmembrane region" description="Helical" evidence="1">
    <location>
        <begin position="45"/>
        <end position="65"/>
    </location>
</feature>
<keyword evidence="1" id="KW-1133">Transmembrane helix</keyword>
<sequence>MDLLIGFRQNCMEFDLTKTVALLVGLVVLGTAALIGMGVMETNTVLMMVTPAMLAFGVICLAIGVKHGEYRTAN</sequence>
<dbReference type="Proteomes" id="UP000299011">
    <property type="component" value="Chromosome"/>
</dbReference>
<keyword evidence="1" id="KW-0472">Membrane</keyword>
<organism evidence="2 4">
    <name type="scientific">Haloferax mediterranei (strain ATCC 33500 / DSM 1411 / JCM 8866 / NBRC 14739 / NCIMB 2177 / R-4)</name>
    <name type="common">Halobacterium mediterranei</name>
    <dbReference type="NCBI Taxonomy" id="523841"/>
    <lineage>
        <taxon>Archaea</taxon>
        <taxon>Methanobacteriati</taxon>
        <taxon>Methanobacteriota</taxon>
        <taxon>Stenosarchaea group</taxon>
        <taxon>Halobacteria</taxon>
        <taxon>Halobacteriales</taxon>
        <taxon>Haloferacaceae</taxon>
        <taxon>Haloferax</taxon>
    </lineage>
</organism>
<name>M0IZK5_HALMT</name>
<evidence type="ECO:0000313" key="4">
    <source>
        <dbReference type="Proteomes" id="UP000011603"/>
    </source>
</evidence>
<keyword evidence="1" id="KW-0812">Transmembrane</keyword>
<reference evidence="2 4" key="1">
    <citation type="journal article" date="2014" name="PLoS Genet.">
        <title>Phylogenetically driven sequencing of extremely halophilic archaea reveals strategies for static and dynamic osmo-response.</title>
        <authorList>
            <person name="Becker E.A."/>
            <person name="Seitzer P.M."/>
            <person name="Tritt A."/>
            <person name="Larsen D."/>
            <person name="Krusor M."/>
            <person name="Yao A.I."/>
            <person name="Wu D."/>
            <person name="Madern D."/>
            <person name="Eisen J.A."/>
            <person name="Darling A.E."/>
            <person name="Facciotti M.T."/>
        </authorList>
    </citation>
    <scope>NUCLEOTIDE SEQUENCE [LARGE SCALE GENOMIC DNA]</scope>
    <source>
        <strain evidence="2">ATCC 33500</strain>
        <strain evidence="4">ATCC 33500 / DSM 1411 / JCM 8866 / NBRC 14739 / NCIMB 2177 / R-4</strain>
    </source>
</reference>
<dbReference type="PaxDb" id="523841-HFX_0857"/>
<evidence type="ECO:0000256" key="1">
    <source>
        <dbReference type="SAM" id="Phobius"/>
    </source>
</evidence>
<evidence type="ECO:0000313" key="5">
    <source>
        <dbReference type="Proteomes" id="UP000299011"/>
    </source>
</evidence>
<dbReference type="Proteomes" id="UP000011603">
    <property type="component" value="Unassembled WGS sequence"/>
</dbReference>
<protein>
    <submittedName>
        <fullName evidence="2">Uncharacterized protein</fullName>
    </submittedName>
</protein>
<proteinExistence type="predicted"/>
<dbReference type="EMBL" id="CP039139">
    <property type="protein sequence ID" value="QCQ75079.1"/>
    <property type="molecule type" value="Genomic_DNA"/>
</dbReference>
<dbReference type="EMBL" id="AOLO01000007">
    <property type="protein sequence ID" value="EMA02146.1"/>
    <property type="molecule type" value="Genomic_DNA"/>
</dbReference>
<evidence type="ECO:0000313" key="3">
    <source>
        <dbReference type="EMBL" id="QCQ75079.1"/>
    </source>
</evidence>
<accession>M0IZK5</accession>
<reference evidence="3 5" key="2">
    <citation type="submission" date="2019-04" db="EMBL/GenBank/DDBJ databases">
        <title>Methylomes of two halophilic Archaea, Haloarcula marismortui and Haloferax mediterranei.</title>
        <authorList>
            <person name="DasSarma S."/>
            <person name="DasSarma P."/>
            <person name="DasSarma S."/>
            <person name="Fomenkov A."/>
            <person name="Vincze T."/>
            <person name="Anton B.P."/>
            <person name="Roberts R.J."/>
        </authorList>
    </citation>
    <scope>NUCLEOTIDE SEQUENCE [LARGE SCALE GENOMIC DNA]</scope>
    <source>
        <strain evidence="3">ATCC 33500</strain>
        <strain evidence="5">ATCC 33500 / DSM 1411 / JCM 8866 / NBRC 14739 / NCIMB 2177 / R-4</strain>
    </source>
</reference>
<gene>
    <name evidence="2" type="ORF">C439_06185</name>
    <name evidence="3" type="ORF">E6P09_07310</name>
</gene>
<dbReference type="InterPro" id="IPR055757">
    <property type="entry name" value="DUF7333"/>
</dbReference>
<feature type="transmembrane region" description="Helical" evidence="1">
    <location>
        <begin position="20"/>
        <end position="39"/>
    </location>
</feature>
<evidence type="ECO:0000313" key="2">
    <source>
        <dbReference type="EMBL" id="EMA02146.1"/>
    </source>
</evidence>
<keyword evidence="4" id="KW-1185">Reference proteome</keyword>
<dbReference type="Pfam" id="PF24020">
    <property type="entry name" value="DUF7333"/>
    <property type="match status" value="1"/>
</dbReference>